<keyword evidence="2" id="KW-1185">Reference proteome</keyword>
<accession>E3LCX2</accession>
<reference evidence="1" key="1">
    <citation type="submission" date="2007-07" db="EMBL/GenBank/DDBJ databases">
        <title>PCAP assembly of the Caenorhabditis remanei genome.</title>
        <authorList>
            <consortium name="The Caenorhabditis remanei Sequencing Consortium"/>
            <person name="Wilson R.K."/>
        </authorList>
    </citation>
    <scope>NUCLEOTIDE SEQUENCE [LARGE SCALE GENOMIC DNA]</scope>
    <source>
        <strain evidence="1">PB4641</strain>
    </source>
</reference>
<dbReference type="GeneID" id="9822236"/>
<gene>
    <name evidence="1" type="ORF">CRE_00541</name>
</gene>
<evidence type="ECO:0000313" key="2">
    <source>
        <dbReference type="Proteomes" id="UP000008281"/>
    </source>
</evidence>
<protein>
    <submittedName>
        <fullName evidence="1">Uncharacterized protein</fullName>
    </submittedName>
</protein>
<dbReference type="EMBL" id="DS268407">
    <property type="protein sequence ID" value="EFO82214.1"/>
    <property type="molecule type" value="Genomic_DNA"/>
</dbReference>
<dbReference type="RefSeq" id="XP_003117616.2">
    <property type="nucleotide sequence ID" value="XM_003117568.2"/>
</dbReference>
<sequence length="303" mass="34431">MRQDPFYILSTFYLVAICATSGLAAVLCWNCRDISDFVRKGNCSDLLLEGKIKILEDYAAEGFVYEFFIFVVSLGFFVTFNDQCRSTVKQFWISILVALSLSFLTIIRMIQNCVSNKSDFTPVLIHFSGEDLIRDTNCDEIPNQLHTRFNFLMMVLVLQPIQLILIVTAFVHFLVFYLEHRNQTERLPTLNAAPISLEDNASQNQRRFSPRFNFWPFGAPPPPYQDLELVERTGQSEPAPAYTADLNQEEQNSPQEVYVPAIEVTAVTEEEEIEPSLVPEVSESHNSVPAAGEEDTTEKCSEC</sequence>
<dbReference type="KEGG" id="crq:GCK72_024763"/>
<evidence type="ECO:0000313" key="1">
    <source>
        <dbReference type="EMBL" id="EFO82214.1"/>
    </source>
</evidence>
<dbReference type="AlphaFoldDB" id="E3LCX2"/>
<dbReference type="CTD" id="9822236"/>
<dbReference type="HOGENOM" id="CLU_919008_0_0_1"/>
<name>E3LCX2_CAERE</name>
<dbReference type="Proteomes" id="UP000008281">
    <property type="component" value="Unassembled WGS sequence"/>
</dbReference>
<organism evidence="2">
    <name type="scientific">Caenorhabditis remanei</name>
    <name type="common">Caenorhabditis vulgaris</name>
    <dbReference type="NCBI Taxonomy" id="31234"/>
    <lineage>
        <taxon>Eukaryota</taxon>
        <taxon>Metazoa</taxon>
        <taxon>Ecdysozoa</taxon>
        <taxon>Nematoda</taxon>
        <taxon>Chromadorea</taxon>
        <taxon>Rhabditida</taxon>
        <taxon>Rhabditina</taxon>
        <taxon>Rhabditomorpha</taxon>
        <taxon>Rhabditoidea</taxon>
        <taxon>Rhabditidae</taxon>
        <taxon>Peloderinae</taxon>
        <taxon>Caenorhabditis</taxon>
    </lineage>
</organism>
<proteinExistence type="predicted"/>